<sequence>MESSGSPTPDDALALLRDVDTARESLAGRVGSPWWYRLGAALSTASMFVGMGLVVGRPAAGSDAESASTLLVVLGACVAPAVLMYCLHRATGVAVDRYVHGMLPWYLQVFGLLALGFVLQAFLDVPLALVAAGAVAFVVTYDRERRIDARLRAQVVAGT</sequence>
<feature type="transmembrane region" description="Helical" evidence="1">
    <location>
        <begin position="67"/>
        <end position="87"/>
    </location>
</feature>
<evidence type="ECO:0000256" key="1">
    <source>
        <dbReference type="SAM" id="Phobius"/>
    </source>
</evidence>
<evidence type="ECO:0000313" key="3">
    <source>
        <dbReference type="Proteomes" id="UP001317322"/>
    </source>
</evidence>
<keyword evidence="1" id="KW-0812">Transmembrane</keyword>
<feature type="transmembrane region" description="Helical" evidence="1">
    <location>
        <begin position="99"/>
        <end position="119"/>
    </location>
</feature>
<accession>A0ABY5K8J8</accession>
<proteinExistence type="predicted"/>
<keyword evidence="1" id="KW-1133">Transmembrane helix</keyword>
<organism evidence="2 3">
    <name type="scientific">Cellulomonas wangsupingiae</name>
    <dbReference type="NCBI Taxonomy" id="2968085"/>
    <lineage>
        <taxon>Bacteria</taxon>
        <taxon>Bacillati</taxon>
        <taxon>Actinomycetota</taxon>
        <taxon>Actinomycetes</taxon>
        <taxon>Micrococcales</taxon>
        <taxon>Cellulomonadaceae</taxon>
        <taxon>Cellulomonas</taxon>
    </lineage>
</organism>
<reference evidence="2 3" key="1">
    <citation type="submission" date="2022-07" db="EMBL/GenBank/DDBJ databases">
        <title>Novel species in genus cellulomonas.</title>
        <authorList>
            <person name="Ye L."/>
        </authorList>
    </citation>
    <scope>NUCLEOTIDE SEQUENCE [LARGE SCALE GENOMIC DNA]</scope>
    <source>
        <strain evidence="3">zg-Y908</strain>
    </source>
</reference>
<evidence type="ECO:0008006" key="4">
    <source>
        <dbReference type="Google" id="ProtNLM"/>
    </source>
</evidence>
<name>A0ABY5K8J8_9CELL</name>
<feature type="transmembrane region" description="Helical" evidence="1">
    <location>
        <begin position="34"/>
        <end position="55"/>
    </location>
</feature>
<keyword evidence="3" id="KW-1185">Reference proteome</keyword>
<dbReference type="Proteomes" id="UP001317322">
    <property type="component" value="Chromosome"/>
</dbReference>
<evidence type="ECO:0000313" key="2">
    <source>
        <dbReference type="EMBL" id="UUI65452.1"/>
    </source>
</evidence>
<dbReference type="EMBL" id="CP101989">
    <property type="protein sequence ID" value="UUI65452.1"/>
    <property type="molecule type" value="Genomic_DNA"/>
</dbReference>
<gene>
    <name evidence="2" type="ORF">NP075_01545</name>
</gene>
<dbReference type="RefSeq" id="WP_227564734.1">
    <property type="nucleotide sequence ID" value="NZ_CP101989.1"/>
</dbReference>
<keyword evidence="1" id="KW-0472">Membrane</keyword>
<protein>
    <recommendedName>
        <fullName evidence="4">Integral membrane protein</fullName>
    </recommendedName>
</protein>